<reference evidence="8 9" key="1">
    <citation type="submission" date="2019-03" db="EMBL/GenBank/DDBJ databases">
        <title>Nitrincola sp. nov. isolated from an Indian soda lake.</title>
        <authorList>
            <person name="Joshi A."/>
            <person name="Thite S.V."/>
            <person name="Joseph N."/>
            <person name="Dhotre D."/>
            <person name="Moorthy M."/>
            <person name="Shouche Y.S."/>
        </authorList>
    </citation>
    <scope>NUCLEOTIDE SEQUENCE [LARGE SCALE GENOMIC DNA]</scope>
    <source>
        <strain evidence="8 9">MEB193</strain>
    </source>
</reference>
<evidence type="ECO:0000256" key="2">
    <source>
        <dbReference type="ARBA" id="ARBA00022729"/>
    </source>
</evidence>
<dbReference type="PANTHER" id="PTHR35603">
    <property type="match status" value="1"/>
</dbReference>
<dbReference type="OrthoDB" id="5298161at2"/>
<dbReference type="InterPro" id="IPR051407">
    <property type="entry name" value="Bact_OM_lipoprot/Surf_antigen"/>
</dbReference>
<keyword evidence="9" id="KW-1185">Reference proteome</keyword>
<evidence type="ECO:0000313" key="9">
    <source>
        <dbReference type="Proteomes" id="UP000325302"/>
    </source>
</evidence>
<gene>
    <name evidence="8" type="ORF">E1H14_11455</name>
</gene>
<evidence type="ECO:0000256" key="5">
    <source>
        <dbReference type="ARBA" id="ARBA00023288"/>
    </source>
</evidence>
<evidence type="ECO:0000313" key="8">
    <source>
        <dbReference type="EMBL" id="KAA0873958.1"/>
    </source>
</evidence>
<comment type="caution">
    <text evidence="8">The sequence shown here is derived from an EMBL/GenBank/DDBJ whole genome shotgun (WGS) entry which is preliminary data.</text>
</comment>
<dbReference type="GO" id="GO:0009279">
    <property type="term" value="C:cell outer membrane"/>
    <property type="evidence" value="ECO:0007669"/>
    <property type="project" value="UniProtKB-SubCell"/>
</dbReference>
<dbReference type="RefSeq" id="WP_149391610.1">
    <property type="nucleotide sequence ID" value="NZ_SMRS01000008.1"/>
</dbReference>
<feature type="chain" id="PRO_5022853034" evidence="6">
    <location>
        <begin position="19"/>
        <end position="155"/>
    </location>
</feature>
<feature type="signal peptide" evidence="6">
    <location>
        <begin position="1"/>
        <end position="18"/>
    </location>
</feature>
<dbReference type="PROSITE" id="PS51257">
    <property type="entry name" value="PROKAR_LIPOPROTEIN"/>
    <property type="match status" value="1"/>
</dbReference>
<dbReference type="AlphaFoldDB" id="A0A5A9W1H0"/>
<evidence type="ECO:0000256" key="6">
    <source>
        <dbReference type="SAM" id="SignalP"/>
    </source>
</evidence>
<evidence type="ECO:0000256" key="1">
    <source>
        <dbReference type="ARBA" id="ARBA00004459"/>
    </source>
</evidence>
<protein>
    <submittedName>
        <fullName evidence="8">Glycine zipper 2TM domain-containing protein</fullName>
    </submittedName>
</protein>
<dbReference type="EMBL" id="SMRS01000008">
    <property type="protein sequence ID" value="KAA0873958.1"/>
    <property type="molecule type" value="Genomic_DNA"/>
</dbReference>
<accession>A0A5A9W1H0</accession>
<dbReference type="Pfam" id="PF05433">
    <property type="entry name" value="Rick_17kDa_Anti"/>
    <property type="match status" value="1"/>
</dbReference>
<keyword evidence="4" id="KW-0564">Palmitate</keyword>
<name>A0A5A9W1H0_9GAMM</name>
<evidence type="ECO:0000256" key="4">
    <source>
        <dbReference type="ARBA" id="ARBA00023139"/>
    </source>
</evidence>
<feature type="domain" description="Glycine zipper 2TM" evidence="7">
    <location>
        <begin position="63"/>
        <end position="102"/>
    </location>
</feature>
<keyword evidence="2 6" id="KW-0732">Signal</keyword>
<evidence type="ECO:0000259" key="7">
    <source>
        <dbReference type="Pfam" id="PF05433"/>
    </source>
</evidence>
<dbReference type="PANTHER" id="PTHR35603:SF1">
    <property type="entry name" value="OUTER MEMBRANE LIPOPROTEIN SLYB"/>
    <property type="match status" value="1"/>
</dbReference>
<keyword evidence="3" id="KW-0472">Membrane</keyword>
<comment type="subcellular location">
    <subcellularLocation>
        <location evidence="1">Cell outer membrane</location>
        <topology evidence="1">Lipid-anchor</topology>
    </subcellularLocation>
</comment>
<proteinExistence type="predicted"/>
<organism evidence="8 9">
    <name type="scientific">Nitrincola tapanii</name>
    <dbReference type="NCBI Taxonomy" id="1708751"/>
    <lineage>
        <taxon>Bacteria</taxon>
        <taxon>Pseudomonadati</taxon>
        <taxon>Pseudomonadota</taxon>
        <taxon>Gammaproteobacteria</taxon>
        <taxon>Oceanospirillales</taxon>
        <taxon>Oceanospirillaceae</taxon>
        <taxon>Nitrincola</taxon>
    </lineage>
</organism>
<sequence>MKKSVVLVSLVLSGALLAGCAQSTLTGTSYSRGEARSAQSVQYGRVESVVPVVIEGRTDGIVGAGTGAVIGGVAGSNIGGGSGQTLATVLGAVAGGIAGQRAEEMISRRQGLEITVRLDNGNVVSVVQEVDNNQSFGVGQRVRVLGQGSTMRVTY</sequence>
<evidence type="ECO:0000256" key="3">
    <source>
        <dbReference type="ARBA" id="ARBA00023136"/>
    </source>
</evidence>
<keyword evidence="5" id="KW-0449">Lipoprotein</keyword>
<dbReference type="Proteomes" id="UP000325302">
    <property type="component" value="Unassembled WGS sequence"/>
</dbReference>
<dbReference type="InterPro" id="IPR008816">
    <property type="entry name" value="Gly_zipper_2TM_dom"/>
</dbReference>